<dbReference type="AlphaFoldDB" id="A0A2J9PLG9"/>
<evidence type="ECO:0000259" key="1">
    <source>
        <dbReference type="Pfam" id="PF13393"/>
    </source>
</evidence>
<dbReference type="InterPro" id="IPR045864">
    <property type="entry name" value="aa-tRNA-synth_II/BPL/LPL"/>
</dbReference>
<dbReference type="Proteomes" id="UP000192813">
    <property type="component" value="Unassembled WGS sequence"/>
</dbReference>
<dbReference type="Pfam" id="PF13393">
    <property type="entry name" value="tRNA-synt_His"/>
    <property type="match status" value="1"/>
</dbReference>
<accession>A0A2J9PLG9</accession>
<comment type="caution">
    <text evidence="2">The sequence shown here is derived from an EMBL/GenBank/DDBJ whole genome shotgun (WGS) entry which is preliminary data.</text>
</comment>
<feature type="domain" description="Class II Histidinyl-tRNA synthetase (HisRS)-like catalytic core" evidence="1">
    <location>
        <begin position="11"/>
        <end position="253"/>
    </location>
</feature>
<dbReference type="GO" id="GO:0016757">
    <property type="term" value="F:glycosyltransferase activity"/>
    <property type="evidence" value="ECO:0007669"/>
    <property type="project" value="UniProtKB-KW"/>
</dbReference>
<dbReference type="InterPro" id="IPR041715">
    <property type="entry name" value="HisRS-like_core"/>
</dbReference>
<organism evidence="2 3">
    <name type="scientific">Aerococcus viridans</name>
    <dbReference type="NCBI Taxonomy" id="1377"/>
    <lineage>
        <taxon>Bacteria</taxon>
        <taxon>Bacillati</taxon>
        <taxon>Bacillota</taxon>
        <taxon>Bacilli</taxon>
        <taxon>Lactobacillales</taxon>
        <taxon>Aerococcaceae</taxon>
        <taxon>Aerococcus</taxon>
    </lineage>
</organism>
<name>A0A2J9PLG9_9LACT</name>
<evidence type="ECO:0000313" key="3">
    <source>
        <dbReference type="Proteomes" id="UP000192813"/>
    </source>
</evidence>
<keyword evidence="2" id="KW-0328">Glycosyltransferase</keyword>
<dbReference type="GO" id="GO:0140096">
    <property type="term" value="F:catalytic activity, acting on a protein"/>
    <property type="evidence" value="ECO:0007669"/>
    <property type="project" value="UniProtKB-ARBA"/>
</dbReference>
<dbReference type="RefSeq" id="WP_083067969.1">
    <property type="nucleotide sequence ID" value="NZ_NBTM02000001.1"/>
</dbReference>
<proteinExistence type="predicted"/>
<protein>
    <submittedName>
        <fullName evidence="2">ATP phosphoribosyltransferase regulatory subunit</fullName>
    </submittedName>
</protein>
<reference evidence="3" key="1">
    <citation type="submission" date="2017-12" db="EMBL/GenBank/DDBJ databases">
        <title>FDA dAtabase for Regulatory Grade micrObial Sequences (FDA-ARGOS): Supporting development and validation of Infectious Disease Dx tests.</title>
        <authorList>
            <person name="Hoffmann M."/>
            <person name="Allard M."/>
            <person name="Evans P."/>
            <person name="Brown E."/>
            <person name="Tallon L."/>
            <person name="Sadzewicz L."/>
            <person name="Sengamalay N."/>
            <person name="Ott S."/>
            <person name="Godinez A."/>
            <person name="Nagaraj S."/>
            <person name="Vavikolanu K."/>
            <person name="Aluvathingal J."/>
            <person name="Nadendla S."/>
            <person name="Sichtig H."/>
        </authorList>
    </citation>
    <scope>NUCLEOTIDE SEQUENCE [LARGE SCALE GENOMIC DNA]</scope>
    <source>
        <strain evidence="3">FDAARGOS_249</strain>
    </source>
</reference>
<sequence length="268" mass="30660">MAISYLLQRISLARDYLETVSNAGFQLIDLNMVEPFDGDGKAEYPSNIVFEKEGQLYAIRSDWTRSILNYMKTYDLKQDNFAYYGPMVRDHQSTYQAGVELVEPSASQMANTIELHLDFVEQMSQASFNMIVVNNEEILDKYIEKFAFGPEIKGYVIEKNLSALGNTIGKDHYFYQLMAKPVSEQFDLVKKDFGDTNEMAVIHLLKETLEKRNTKMVLDLSFRSPQKYYNGFYFQAFLQGNSKPIFSGGQYANGWFGIGLNLSKGGFL</sequence>
<dbReference type="EMBL" id="NBTM02000001">
    <property type="protein sequence ID" value="PNL91157.1"/>
    <property type="molecule type" value="Genomic_DNA"/>
</dbReference>
<keyword evidence="2" id="KW-0808">Transferase</keyword>
<dbReference type="Gene3D" id="3.30.930.10">
    <property type="entry name" value="Bira Bifunctional Protein, Domain 2"/>
    <property type="match status" value="1"/>
</dbReference>
<evidence type="ECO:0000313" key="2">
    <source>
        <dbReference type="EMBL" id="PNL91157.1"/>
    </source>
</evidence>
<dbReference type="SUPFAM" id="SSF55681">
    <property type="entry name" value="Class II aaRS and biotin synthetases"/>
    <property type="match status" value="1"/>
</dbReference>
<gene>
    <name evidence="2" type="ORF">A6J77_002480</name>
</gene>